<dbReference type="InterPro" id="IPR015928">
    <property type="entry name" value="Aconitase/3IPM_dehydase_swvl"/>
</dbReference>
<keyword evidence="9 10" id="KW-0100">Branched-chain amino acid biosynthesis</keyword>
<dbReference type="CDD" id="cd01577">
    <property type="entry name" value="IPMI_Swivel"/>
    <property type="match status" value="1"/>
</dbReference>
<dbReference type="PANTHER" id="PTHR43345:SF5">
    <property type="entry name" value="3-ISOPROPYLMALATE DEHYDRATASE SMALL SUBUNIT"/>
    <property type="match status" value="1"/>
</dbReference>
<dbReference type="RefSeq" id="WP_127745009.1">
    <property type="nucleotide sequence ID" value="NZ_SACN01000002.1"/>
</dbReference>
<dbReference type="InterPro" id="IPR004431">
    <property type="entry name" value="3-IsopropMal_deHydase_ssu"/>
</dbReference>
<evidence type="ECO:0000259" key="11">
    <source>
        <dbReference type="Pfam" id="PF00694"/>
    </source>
</evidence>
<evidence type="ECO:0000313" key="13">
    <source>
        <dbReference type="Proteomes" id="UP000282971"/>
    </source>
</evidence>
<comment type="catalytic activity">
    <reaction evidence="1 10">
        <text>(2R,3S)-3-isopropylmalate = (2S)-2-isopropylmalate</text>
        <dbReference type="Rhea" id="RHEA:32287"/>
        <dbReference type="ChEBI" id="CHEBI:1178"/>
        <dbReference type="ChEBI" id="CHEBI:35121"/>
        <dbReference type="EC" id="4.2.1.33"/>
    </reaction>
</comment>
<evidence type="ECO:0000256" key="9">
    <source>
        <dbReference type="ARBA" id="ARBA00023304"/>
    </source>
</evidence>
<dbReference type="InterPro" id="IPR033940">
    <property type="entry name" value="IPMI_Swivel"/>
</dbReference>
<name>A0A437M0F2_9SPHN</name>
<evidence type="ECO:0000256" key="3">
    <source>
        <dbReference type="ARBA" id="ARBA00004729"/>
    </source>
</evidence>
<comment type="caution">
    <text evidence="12">The sequence shown here is derived from an EMBL/GenBank/DDBJ whole genome shotgun (WGS) entry which is preliminary data.</text>
</comment>
<dbReference type="EC" id="4.2.1.33" evidence="10"/>
<dbReference type="GO" id="GO:0003861">
    <property type="term" value="F:3-isopropylmalate dehydratase activity"/>
    <property type="evidence" value="ECO:0007669"/>
    <property type="project" value="UniProtKB-UniRule"/>
</dbReference>
<evidence type="ECO:0000256" key="1">
    <source>
        <dbReference type="ARBA" id="ARBA00000491"/>
    </source>
</evidence>
<dbReference type="HAMAP" id="MF_01031">
    <property type="entry name" value="LeuD_type1"/>
    <property type="match status" value="1"/>
</dbReference>
<dbReference type="OrthoDB" id="9777465at2"/>
<keyword evidence="6 10" id="KW-0432">Leucine biosynthesis</keyword>
<evidence type="ECO:0000256" key="2">
    <source>
        <dbReference type="ARBA" id="ARBA00002695"/>
    </source>
</evidence>
<feature type="domain" description="Aconitase A/isopropylmalate dehydratase small subunit swivel" evidence="11">
    <location>
        <begin position="3"/>
        <end position="124"/>
    </location>
</feature>
<dbReference type="Gene3D" id="3.20.19.10">
    <property type="entry name" value="Aconitase, domain 4"/>
    <property type="match status" value="1"/>
</dbReference>
<evidence type="ECO:0000256" key="7">
    <source>
        <dbReference type="ARBA" id="ARBA00022605"/>
    </source>
</evidence>
<comment type="pathway">
    <text evidence="3 10">Amino-acid biosynthesis; L-leucine biosynthesis; L-leucine from 3-methyl-2-oxobutanoate: step 2/4.</text>
</comment>
<dbReference type="PANTHER" id="PTHR43345">
    <property type="entry name" value="3-ISOPROPYLMALATE DEHYDRATASE SMALL SUBUNIT 2-RELATED-RELATED"/>
    <property type="match status" value="1"/>
</dbReference>
<keyword evidence="8 10" id="KW-0456">Lyase</keyword>
<comment type="function">
    <text evidence="2 10">Catalyzes the isomerization between 2-isopropylmalate and 3-isopropylmalate, via the formation of 2-isopropylmaleate.</text>
</comment>
<dbReference type="NCBIfam" id="NF002458">
    <property type="entry name" value="PRK01641.1"/>
    <property type="match status" value="1"/>
</dbReference>
<evidence type="ECO:0000256" key="5">
    <source>
        <dbReference type="ARBA" id="ARBA00011271"/>
    </source>
</evidence>
<dbReference type="NCBIfam" id="TIGR00171">
    <property type="entry name" value="leuD"/>
    <property type="match status" value="1"/>
</dbReference>
<dbReference type="GO" id="GO:0009316">
    <property type="term" value="C:3-isopropylmalate dehydratase complex"/>
    <property type="evidence" value="ECO:0007669"/>
    <property type="project" value="InterPro"/>
</dbReference>
<dbReference type="SUPFAM" id="SSF52016">
    <property type="entry name" value="LeuD/IlvD-like"/>
    <property type="match status" value="1"/>
</dbReference>
<dbReference type="InterPro" id="IPR050075">
    <property type="entry name" value="LeuD"/>
</dbReference>
<dbReference type="UniPathway" id="UPA00048">
    <property type="reaction ID" value="UER00071"/>
</dbReference>
<evidence type="ECO:0000256" key="8">
    <source>
        <dbReference type="ARBA" id="ARBA00023239"/>
    </source>
</evidence>
<proteinExistence type="inferred from homology"/>
<dbReference type="InterPro" id="IPR000573">
    <property type="entry name" value="AconitaseA/IPMdHydase_ssu_swvl"/>
</dbReference>
<evidence type="ECO:0000256" key="4">
    <source>
        <dbReference type="ARBA" id="ARBA00009845"/>
    </source>
</evidence>
<evidence type="ECO:0000313" key="12">
    <source>
        <dbReference type="EMBL" id="RVT90994.1"/>
    </source>
</evidence>
<dbReference type="GO" id="GO:0009098">
    <property type="term" value="P:L-leucine biosynthetic process"/>
    <property type="evidence" value="ECO:0007669"/>
    <property type="project" value="UniProtKB-UniRule"/>
</dbReference>
<gene>
    <name evidence="10 12" type="primary">leuD</name>
    <name evidence="12" type="ORF">EOD43_15800</name>
</gene>
<protein>
    <recommendedName>
        <fullName evidence="10">3-isopropylmalate dehydratase small subunit</fullName>
        <ecNumber evidence="10">4.2.1.33</ecNumber>
    </recommendedName>
    <alternativeName>
        <fullName evidence="10">Alpha-IPM isomerase</fullName>
        <shortName evidence="10">IPMI</shortName>
    </alternativeName>
    <alternativeName>
        <fullName evidence="10">Isopropylmalate isomerase</fullName>
    </alternativeName>
</protein>
<dbReference type="AlphaFoldDB" id="A0A437M0F2"/>
<dbReference type="EMBL" id="SACN01000002">
    <property type="protein sequence ID" value="RVT90994.1"/>
    <property type="molecule type" value="Genomic_DNA"/>
</dbReference>
<dbReference type="Proteomes" id="UP000282971">
    <property type="component" value="Unassembled WGS sequence"/>
</dbReference>
<keyword evidence="7 10" id="KW-0028">Amino-acid biosynthesis</keyword>
<keyword evidence="13" id="KW-1185">Reference proteome</keyword>
<accession>A0A437M0F2</accession>
<comment type="similarity">
    <text evidence="4 10">Belongs to the LeuD family. LeuD type 1 subfamily.</text>
</comment>
<organism evidence="12 13">
    <name type="scientific">Sphingomonas crocodyli</name>
    <dbReference type="NCBI Taxonomy" id="1979270"/>
    <lineage>
        <taxon>Bacteria</taxon>
        <taxon>Pseudomonadati</taxon>
        <taxon>Pseudomonadota</taxon>
        <taxon>Alphaproteobacteria</taxon>
        <taxon>Sphingomonadales</taxon>
        <taxon>Sphingomonadaceae</taxon>
        <taxon>Sphingomonas</taxon>
    </lineage>
</organism>
<comment type="subunit">
    <text evidence="5 10">Heterodimer of LeuC and LeuD.</text>
</comment>
<sequence length="201" mass="21590">MTPFSMLSATAAPLLRNNVDTDAIIPSREMKSVGKTGLADGLFAGWRYTAIGSRDPNPDFILNQPDFADAAILLSGENFGCGSSREHAAWALAEYGFRVVIAPSFNPIFRGNCVRNGIVPVEADAAAIAADLEAVPGPLKVDLPNQTVTAPSGRSWTFAIEDEGKTMLLGGLDAIDLTLTRKAEIAAFHDRDRKARPWVYL</sequence>
<evidence type="ECO:0000256" key="10">
    <source>
        <dbReference type="HAMAP-Rule" id="MF_01031"/>
    </source>
</evidence>
<reference evidence="12 13" key="1">
    <citation type="submission" date="2019-01" db="EMBL/GenBank/DDBJ databases">
        <authorList>
            <person name="Chen W.-M."/>
        </authorList>
    </citation>
    <scope>NUCLEOTIDE SEQUENCE [LARGE SCALE GENOMIC DNA]</scope>
    <source>
        <strain evidence="12 13">CCP-7</strain>
    </source>
</reference>
<evidence type="ECO:0000256" key="6">
    <source>
        <dbReference type="ARBA" id="ARBA00022430"/>
    </source>
</evidence>
<dbReference type="Pfam" id="PF00694">
    <property type="entry name" value="Aconitase_C"/>
    <property type="match status" value="1"/>
</dbReference>